<dbReference type="Proteomes" id="UP001189429">
    <property type="component" value="Unassembled WGS sequence"/>
</dbReference>
<name>A0ABN9PP14_9DINO</name>
<feature type="compositionally biased region" description="Low complexity" evidence="2">
    <location>
        <begin position="17"/>
        <end position="27"/>
    </location>
</feature>
<dbReference type="InterPro" id="IPR000719">
    <property type="entry name" value="Prot_kinase_dom"/>
</dbReference>
<evidence type="ECO:0000259" key="3">
    <source>
        <dbReference type="PROSITE" id="PS50011"/>
    </source>
</evidence>
<dbReference type="EMBL" id="CAUYUJ010001217">
    <property type="protein sequence ID" value="CAK0794823.1"/>
    <property type="molecule type" value="Genomic_DNA"/>
</dbReference>
<dbReference type="PROSITE" id="PS50011">
    <property type="entry name" value="PROTEIN_KINASE_DOM"/>
    <property type="match status" value="1"/>
</dbReference>
<protein>
    <recommendedName>
        <fullName evidence="3">Protein kinase domain-containing protein</fullName>
    </recommendedName>
</protein>
<evidence type="ECO:0000256" key="1">
    <source>
        <dbReference type="PROSITE-ProRule" id="PRU10141"/>
    </source>
</evidence>
<feature type="binding site" evidence="1">
    <location>
        <position position="331"/>
    </location>
    <ligand>
        <name>ATP</name>
        <dbReference type="ChEBI" id="CHEBI:30616"/>
    </ligand>
</feature>
<feature type="compositionally biased region" description="Low complexity" evidence="2">
    <location>
        <begin position="39"/>
        <end position="55"/>
    </location>
</feature>
<evidence type="ECO:0000313" key="4">
    <source>
        <dbReference type="EMBL" id="CAK0794823.1"/>
    </source>
</evidence>
<feature type="non-terminal residue" evidence="4">
    <location>
        <position position="366"/>
    </location>
</feature>
<dbReference type="PROSITE" id="PS00107">
    <property type="entry name" value="PROTEIN_KINASE_ATP"/>
    <property type="match status" value="1"/>
</dbReference>
<accession>A0ABN9PP14</accession>
<dbReference type="SUPFAM" id="SSF56112">
    <property type="entry name" value="Protein kinase-like (PK-like)"/>
    <property type="match status" value="1"/>
</dbReference>
<evidence type="ECO:0000313" key="5">
    <source>
        <dbReference type="Proteomes" id="UP001189429"/>
    </source>
</evidence>
<proteinExistence type="predicted"/>
<comment type="caution">
    <text evidence="4">The sequence shown here is derived from an EMBL/GenBank/DDBJ whole genome shotgun (WGS) entry which is preliminary data.</text>
</comment>
<organism evidence="4 5">
    <name type="scientific">Prorocentrum cordatum</name>
    <dbReference type="NCBI Taxonomy" id="2364126"/>
    <lineage>
        <taxon>Eukaryota</taxon>
        <taxon>Sar</taxon>
        <taxon>Alveolata</taxon>
        <taxon>Dinophyceae</taxon>
        <taxon>Prorocentrales</taxon>
        <taxon>Prorocentraceae</taxon>
        <taxon>Prorocentrum</taxon>
    </lineage>
</organism>
<dbReference type="InterPro" id="IPR017441">
    <property type="entry name" value="Protein_kinase_ATP_BS"/>
</dbReference>
<evidence type="ECO:0000256" key="2">
    <source>
        <dbReference type="SAM" id="MobiDB-lite"/>
    </source>
</evidence>
<keyword evidence="1" id="KW-0067">ATP-binding</keyword>
<feature type="domain" description="Protein kinase" evidence="3">
    <location>
        <begin position="302"/>
        <end position="366"/>
    </location>
</feature>
<sequence length="366" mass="38829">RPFGPCTLTGGNVMFRSSSPSSSSALASPPPPATRGTRRTQGGQEPDAPAAAVPTDDPPRHPSQHHSGPRHSAEGVAAPPSPQMASAGRGCNSARWAKADPSPAVLLPVGFHGYSEPATPAGSWRASLLGHRPRHVNTLRRIPGGPLSPPALPPGARHRPTSRSMFKPFSAPGGREGLGFRLHVAAGQEALYCYQKKGDEAPAGELELALRAPLLLATAALAPGAKQMVSVTLATPEVLECMGGMQILPGEARSRFQETPMLPAGGGRGALTFECASERNAQQLMDQLSAAGCTLQGLTDRYRLRKEVGRGGFGRVYLAHDTWNGEEVAVKVFLNKPGAKRNQFHPLREATMLRWSEDPLFPHFKA</sequence>
<feature type="region of interest" description="Disordered" evidence="2">
    <location>
        <begin position="138"/>
        <end position="162"/>
    </location>
</feature>
<keyword evidence="5" id="KW-1185">Reference proteome</keyword>
<dbReference type="InterPro" id="IPR011009">
    <property type="entry name" value="Kinase-like_dom_sf"/>
</dbReference>
<feature type="non-terminal residue" evidence="4">
    <location>
        <position position="1"/>
    </location>
</feature>
<gene>
    <name evidence="4" type="ORF">PCOR1329_LOCUS4685</name>
</gene>
<keyword evidence="1" id="KW-0547">Nucleotide-binding</keyword>
<feature type="region of interest" description="Disordered" evidence="2">
    <location>
        <begin position="1"/>
        <end position="96"/>
    </location>
</feature>
<reference evidence="4" key="1">
    <citation type="submission" date="2023-10" db="EMBL/GenBank/DDBJ databases">
        <authorList>
            <person name="Chen Y."/>
            <person name="Shah S."/>
            <person name="Dougan E. K."/>
            <person name="Thang M."/>
            <person name="Chan C."/>
        </authorList>
    </citation>
    <scope>NUCLEOTIDE SEQUENCE [LARGE SCALE GENOMIC DNA]</scope>
</reference>
<dbReference type="Gene3D" id="3.30.200.20">
    <property type="entry name" value="Phosphorylase Kinase, domain 1"/>
    <property type="match status" value="1"/>
</dbReference>